<keyword evidence="3 4" id="KW-0808">Transferase</keyword>
<evidence type="ECO:0000313" key="8">
    <source>
        <dbReference type="Proteomes" id="UP001201980"/>
    </source>
</evidence>
<name>A0AAD5RNP2_9PEZI</name>
<dbReference type="InterPro" id="IPR027054">
    <property type="entry name" value="ALG2"/>
</dbReference>
<comment type="subcellular location">
    <subcellularLocation>
        <location evidence="4">Endoplasmic reticulum membrane</location>
    </subcellularLocation>
</comment>
<comment type="function">
    <text evidence="1 4">Mannosylates Man(2)GlcNAc(2)-dolichol diphosphate and Man(1)GlcNAc(2)-dolichol diphosphate to form Man(3)GlcNAc(2)-dolichol diphosphate.</text>
</comment>
<comment type="catalytic activity">
    <reaction evidence="4">
        <text>an alpha-D-Man-(1-&gt;3)-beta-D-Man-(1-&gt;4)-beta-D-GlcNAc-(1-&gt;4)-alpha-D-GlcNAc-diphospho-di-trans,poly-cis-dolichol + GDP-alpha-D-mannose = an alpha-D-Man-(1-&gt;3)-[alpha-D-Man-(1-&gt;6)]-beta-D-Man-(1-&gt;4)-beta-D-GlcNAc-(1-&gt;4)-alpha-D-GlcNAc-diphospho-di-trans,poly-cis-dolichol + GDP + H(+)</text>
        <dbReference type="Rhea" id="RHEA:29519"/>
        <dbReference type="Rhea" id="RHEA-COMP:19513"/>
        <dbReference type="Rhea" id="RHEA-COMP:19515"/>
        <dbReference type="ChEBI" id="CHEBI:15378"/>
        <dbReference type="ChEBI" id="CHEBI:57527"/>
        <dbReference type="ChEBI" id="CHEBI:58189"/>
        <dbReference type="ChEBI" id="CHEBI:132510"/>
        <dbReference type="ChEBI" id="CHEBI:132511"/>
        <dbReference type="EC" id="2.4.1.257"/>
    </reaction>
    <physiologicalReaction direction="left-to-right" evidence="4">
        <dbReference type="Rhea" id="RHEA:29520"/>
    </physiologicalReaction>
</comment>
<sequence length="551" mass="60308">MGRKKTIVFLHPDLGIGGAERLVVDAAVSLQEREHKVVVFTSHRDPAHCFEEARDGTLDVRVRGNTVFPPSILGRFAIFCAIARQIHLILSIWMTGELRGLRPTDFFVDQLSAGLPLLRRVINGFEVPAEGSEGKTLAPTPARPSIFFYCHFPDLLLTRGRESLVKRLYRIPFDTLEEWSMGFADGIAVNSEFTKGIVTRTWPRLAGREKKQLDVVYPCVDTNVGDGDDDDDDDDDDGTNKRGHVDEEVSLWENKTVFLSINRFERKKDVGLAIKAFGKLLGAGKDAKAATAAAIEKSRLRLVIAGGHDSRVAENVEYHHELETLATSLGLSHATAKTLPTALRIPDEIQVIFLPSVPNKVKDALLSSAALLLYTPQNEHFGIVPLEAMLKRVPVLATDSGGPRETISGEGEVGWRREADEGEWAKVLQTVVESRSTEEGRTALREMGKRGKERVKKRFGRETMGERFDGVFEELGGDVRNEGMGAGLVLSILGLLGLGLASLAALLRMKVMSSTSGISGCPTTSDQDAMAQILMGGGGGDDEKRGAYCRY</sequence>
<comment type="similarity">
    <text evidence="4">Belongs to the glycosyltransferase group 1 family.</text>
</comment>
<evidence type="ECO:0000256" key="4">
    <source>
        <dbReference type="RuleBase" id="RU367136"/>
    </source>
</evidence>
<dbReference type="Pfam" id="PF00534">
    <property type="entry name" value="Glycos_transf_1"/>
    <property type="match status" value="1"/>
</dbReference>
<dbReference type="PANTHER" id="PTHR45918:SF1">
    <property type="entry name" value="ALPHA-1,3_1,6-MANNOSYLTRANSFERASE ALG2"/>
    <property type="match status" value="1"/>
</dbReference>
<dbReference type="GO" id="GO:0004378">
    <property type="term" value="F:GDP-Man:Man(1)GlcNAc(2)-PP-Dol alpha-1,3-mannosyltransferase activity"/>
    <property type="evidence" value="ECO:0007669"/>
    <property type="project" value="UniProtKB-UniRule"/>
</dbReference>
<dbReference type="EMBL" id="JAKWBI020000200">
    <property type="protein sequence ID" value="KAJ2899335.1"/>
    <property type="molecule type" value="Genomic_DNA"/>
</dbReference>
<evidence type="ECO:0000256" key="2">
    <source>
        <dbReference type="ARBA" id="ARBA00022676"/>
    </source>
</evidence>
<dbReference type="EC" id="2.4.1.132" evidence="4"/>
<dbReference type="GO" id="GO:0102704">
    <property type="term" value="F:GDP-Man:Man(2)GlcNAc(2)-PP-Dol alpha-1,6-mannosyltransferase activity"/>
    <property type="evidence" value="ECO:0007669"/>
    <property type="project" value="UniProtKB-UniRule"/>
</dbReference>
<evidence type="ECO:0000256" key="3">
    <source>
        <dbReference type="ARBA" id="ARBA00022679"/>
    </source>
</evidence>
<protein>
    <recommendedName>
        <fullName evidence="4">Alpha-1,3/1,6-mannosyltransferase ALG2</fullName>
        <ecNumber evidence="4">2.4.1.132</ecNumber>
        <ecNumber evidence="4">2.4.1.257</ecNumber>
    </recommendedName>
    <alternativeName>
        <fullName evidence="4">GDP-Man:Man(1)GlcNAc(2)-PP-Dol alpha-1,3-mannosyltransferase</fullName>
    </alternativeName>
</protein>
<evidence type="ECO:0000256" key="5">
    <source>
        <dbReference type="SAM" id="MobiDB-lite"/>
    </source>
</evidence>
<dbReference type="EC" id="2.4.1.257" evidence="4"/>
<feature type="compositionally biased region" description="Acidic residues" evidence="5">
    <location>
        <begin position="226"/>
        <end position="237"/>
    </location>
</feature>
<keyword evidence="4" id="KW-0256">Endoplasmic reticulum</keyword>
<reference evidence="7" key="1">
    <citation type="submission" date="2022-07" db="EMBL/GenBank/DDBJ databases">
        <title>Draft genome sequence of Zalerion maritima ATCC 34329, a (micro)plastics degrading marine fungus.</title>
        <authorList>
            <person name="Paco A."/>
            <person name="Goncalves M.F.M."/>
            <person name="Rocha-Santos T.A.P."/>
            <person name="Alves A."/>
        </authorList>
    </citation>
    <scope>NUCLEOTIDE SEQUENCE</scope>
    <source>
        <strain evidence="7">ATCC 34329</strain>
    </source>
</reference>
<keyword evidence="2 4" id="KW-0328">Glycosyltransferase</keyword>
<feature type="transmembrane region" description="Helical" evidence="4">
    <location>
        <begin position="484"/>
        <end position="507"/>
    </location>
</feature>
<comment type="pathway">
    <text evidence="4">Protein modification; protein glycosylation.</text>
</comment>
<proteinExistence type="inferred from homology"/>
<dbReference type="InterPro" id="IPR001296">
    <property type="entry name" value="Glyco_trans_1"/>
</dbReference>
<dbReference type="AlphaFoldDB" id="A0AAD5RNP2"/>
<dbReference type="SUPFAM" id="SSF53756">
    <property type="entry name" value="UDP-Glycosyltransferase/glycogen phosphorylase"/>
    <property type="match status" value="1"/>
</dbReference>
<evidence type="ECO:0000313" key="7">
    <source>
        <dbReference type="EMBL" id="KAJ2899335.1"/>
    </source>
</evidence>
<keyword evidence="8" id="KW-1185">Reference proteome</keyword>
<keyword evidence="4" id="KW-1133">Transmembrane helix</keyword>
<dbReference type="Proteomes" id="UP001201980">
    <property type="component" value="Unassembled WGS sequence"/>
</dbReference>
<dbReference type="Gene3D" id="3.40.50.2000">
    <property type="entry name" value="Glycogen Phosphorylase B"/>
    <property type="match status" value="1"/>
</dbReference>
<feature type="region of interest" description="Disordered" evidence="5">
    <location>
        <begin position="222"/>
        <end position="244"/>
    </location>
</feature>
<comment type="caution">
    <text evidence="7">The sequence shown here is derived from an EMBL/GenBank/DDBJ whole genome shotgun (WGS) entry which is preliminary data.</text>
</comment>
<accession>A0AAD5RNP2</accession>
<feature type="domain" description="Glycosyl transferase family 1" evidence="6">
    <location>
        <begin position="253"/>
        <end position="439"/>
    </location>
</feature>
<organism evidence="7 8">
    <name type="scientific">Zalerion maritima</name>
    <dbReference type="NCBI Taxonomy" id="339359"/>
    <lineage>
        <taxon>Eukaryota</taxon>
        <taxon>Fungi</taxon>
        <taxon>Dikarya</taxon>
        <taxon>Ascomycota</taxon>
        <taxon>Pezizomycotina</taxon>
        <taxon>Sordariomycetes</taxon>
        <taxon>Lulworthiomycetidae</taxon>
        <taxon>Lulworthiales</taxon>
        <taxon>Lulworthiaceae</taxon>
        <taxon>Zalerion</taxon>
    </lineage>
</organism>
<evidence type="ECO:0000256" key="1">
    <source>
        <dbReference type="ARBA" id="ARBA00003142"/>
    </source>
</evidence>
<keyword evidence="4" id="KW-0812">Transmembrane</keyword>
<dbReference type="GO" id="GO:0005789">
    <property type="term" value="C:endoplasmic reticulum membrane"/>
    <property type="evidence" value="ECO:0007669"/>
    <property type="project" value="UniProtKB-SubCell"/>
</dbReference>
<gene>
    <name evidence="7" type="ORF">MKZ38_003264</name>
</gene>
<dbReference type="CDD" id="cd03805">
    <property type="entry name" value="GT4_ALG2-like"/>
    <property type="match status" value="1"/>
</dbReference>
<evidence type="ECO:0000259" key="6">
    <source>
        <dbReference type="Pfam" id="PF00534"/>
    </source>
</evidence>
<keyword evidence="4" id="KW-0472">Membrane</keyword>
<comment type="catalytic activity">
    <reaction evidence="4">
        <text>a beta-D-Man-(1-&gt;4)-beta-D-GlcNAc-(1-&gt;4)-alpha-D-GlcNAc-diphospho-di-trans,poly-cis-dolichol + GDP-alpha-D-mannose = an alpha-D-Man-(1-&gt;3)-beta-D-Man-(1-&gt;4)-beta-D-GlcNAc-(1-&gt;4)-alpha-D-GlcNAc-diphospho-di-trans,poly-cis-dolichol + GDP + H(+)</text>
        <dbReference type="Rhea" id="RHEA:29515"/>
        <dbReference type="Rhea" id="RHEA-COMP:19511"/>
        <dbReference type="Rhea" id="RHEA-COMP:19513"/>
        <dbReference type="ChEBI" id="CHEBI:15378"/>
        <dbReference type="ChEBI" id="CHEBI:57527"/>
        <dbReference type="ChEBI" id="CHEBI:58189"/>
        <dbReference type="ChEBI" id="CHEBI:58472"/>
        <dbReference type="ChEBI" id="CHEBI:132510"/>
        <dbReference type="EC" id="2.4.1.132"/>
    </reaction>
    <physiologicalReaction direction="left-to-right" evidence="4">
        <dbReference type="Rhea" id="RHEA:29516"/>
    </physiologicalReaction>
</comment>
<dbReference type="PANTHER" id="PTHR45918">
    <property type="entry name" value="ALPHA-1,3/1,6-MANNOSYLTRANSFERASE ALG2"/>
    <property type="match status" value="1"/>
</dbReference>